<accession>A0AAJ2LRI1</accession>
<feature type="signal peptide" evidence="1">
    <location>
        <begin position="1"/>
        <end position="22"/>
    </location>
</feature>
<dbReference type="AlphaFoldDB" id="A0AAJ2LRI1"/>
<evidence type="ECO:0000313" key="3">
    <source>
        <dbReference type="Proteomes" id="UP001268610"/>
    </source>
</evidence>
<sequence length="69" mass="7102">MKMKSLAAAIALTIVPASGVFAAALDRSGQSIAAFLQPGNYAEVGMSILDPNVEGFEAGSTPTPHRQID</sequence>
<evidence type="ECO:0000256" key="1">
    <source>
        <dbReference type="SAM" id="SignalP"/>
    </source>
</evidence>
<dbReference type="Proteomes" id="UP001268610">
    <property type="component" value="Unassembled WGS sequence"/>
</dbReference>
<keyword evidence="1" id="KW-0732">Signal</keyword>
<protein>
    <submittedName>
        <fullName evidence="2">Uncharacterized protein</fullName>
    </submittedName>
</protein>
<proteinExistence type="predicted"/>
<reference evidence="2" key="1">
    <citation type="submission" date="2023-04" db="EMBL/GenBank/DDBJ databases">
        <title>Genomic characterization of faba bean (Vicia faba) microsymbionts in Mexican soils.</title>
        <authorList>
            <person name="Rivera Orduna F.N."/>
            <person name="Guevara-Luna J."/>
            <person name="Yan J."/>
            <person name="Arroyo-Herrera I."/>
            <person name="Li Y."/>
            <person name="Vasquez-Murrieta M.S."/>
            <person name="Wang E.T."/>
        </authorList>
    </citation>
    <scope>NUCLEOTIDE SEQUENCE</scope>
    <source>
        <strain evidence="2">CH26</strain>
    </source>
</reference>
<dbReference type="EMBL" id="JAVLSF010000214">
    <property type="protein sequence ID" value="MDR9777824.1"/>
    <property type="molecule type" value="Genomic_DNA"/>
</dbReference>
<evidence type="ECO:0000313" key="2">
    <source>
        <dbReference type="EMBL" id="MDR9777824.1"/>
    </source>
</evidence>
<comment type="caution">
    <text evidence="2">The sequence shown here is derived from an EMBL/GenBank/DDBJ whole genome shotgun (WGS) entry which is preliminary data.</text>
</comment>
<organism evidence="2 3">
    <name type="scientific">Rhizobium hidalgonense</name>
    <dbReference type="NCBI Taxonomy" id="1538159"/>
    <lineage>
        <taxon>Bacteria</taxon>
        <taxon>Pseudomonadati</taxon>
        <taxon>Pseudomonadota</taxon>
        <taxon>Alphaproteobacteria</taxon>
        <taxon>Hyphomicrobiales</taxon>
        <taxon>Rhizobiaceae</taxon>
        <taxon>Rhizobium/Agrobacterium group</taxon>
        <taxon>Rhizobium</taxon>
    </lineage>
</organism>
<dbReference type="RefSeq" id="WP_375166373.1">
    <property type="nucleotide sequence ID" value="NZ_JAVLSF010000214.1"/>
</dbReference>
<name>A0AAJ2LRI1_9HYPH</name>
<feature type="chain" id="PRO_5042573740" evidence="1">
    <location>
        <begin position="23"/>
        <end position="69"/>
    </location>
</feature>
<gene>
    <name evidence="2" type="ORF">RJJ65_35400</name>
</gene>
<feature type="non-terminal residue" evidence="2">
    <location>
        <position position="69"/>
    </location>
</feature>